<reference evidence="1" key="1">
    <citation type="journal article" date="2016" name="Nat. Genet.">
        <title>The genome sequences of Arachis duranensis and Arachis ipaensis, the diploid ancestors of cultivated peanut.</title>
        <authorList>
            <person name="Bertioli D.J."/>
            <person name="Cannon S.B."/>
            <person name="Froenicke L."/>
            <person name="Huang G."/>
            <person name="Farmer A.D."/>
            <person name="Cannon E.K."/>
            <person name="Liu X."/>
            <person name="Gao D."/>
            <person name="Clevenger J."/>
            <person name="Dash S."/>
            <person name="Ren L."/>
            <person name="Moretzsohn M.C."/>
            <person name="Shirasawa K."/>
            <person name="Huang W."/>
            <person name="Vidigal B."/>
            <person name="Abernathy B."/>
            <person name="Chu Y."/>
            <person name="Niederhuth C.E."/>
            <person name="Umale P."/>
            <person name="Araujo A.C."/>
            <person name="Kozik A."/>
            <person name="Kim K.D."/>
            <person name="Burow M.D."/>
            <person name="Varshney R.K."/>
            <person name="Wang X."/>
            <person name="Zhang X."/>
            <person name="Barkley N."/>
            <person name="Guimaraes P.M."/>
            <person name="Isobe S."/>
            <person name="Guo B."/>
            <person name="Liao B."/>
            <person name="Stalker H.T."/>
            <person name="Schmitz R.J."/>
            <person name="Scheffler B.E."/>
            <person name="Leal-Bertioli S.C."/>
            <person name="Xun X."/>
            <person name="Jackson S.A."/>
            <person name="Michelmore R."/>
            <person name="Ozias-Akins P."/>
        </authorList>
    </citation>
    <scope>NUCLEOTIDE SEQUENCE [LARGE SCALE GENOMIC DNA]</scope>
    <source>
        <strain evidence="1">cv. V14167</strain>
    </source>
</reference>
<dbReference type="Proteomes" id="UP000515211">
    <property type="component" value="Chromosome 8"/>
</dbReference>
<dbReference type="RefSeq" id="XP_052108710.1">
    <property type="nucleotide sequence ID" value="XM_052252750.1"/>
</dbReference>
<protein>
    <submittedName>
        <fullName evidence="2">Uncharacterized protein LOC107460531</fullName>
    </submittedName>
</protein>
<dbReference type="AlphaFoldDB" id="A0A9C6WL90"/>
<proteinExistence type="predicted"/>
<evidence type="ECO:0000313" key="2">
    <source>
        <dbReference type="RefSeq" id="XP_052108710.1"/>
    </source>
</evidence>
<organism evidence="1 2">
    <name type="scientific">Arachis duranensis</name>
    <name type="common">Wild peanut</name>
    <dbReference type="NCBI Taxonomy" id="130453"/>
    <lineage>
        <taxon>Eukaryota</taxon>
        <taxon>Viridiplantae</taxon>
        <taxon>Streptophyta</taxon>
        <taxon>Embryophyta</taxon>
        <taxon>Tracheophyta</taxon>
        <taxon>Spermatophyta</taxon>
        <taxon>Magnoliopsida</taxon>
        <taxon>eudicotyledons</taxon>
        <taxon>Gunneridae</taxon>
        <taxon>Pentapetalae</taxon>
        <taxon>rosids</taxon>
        <taxon>fabids</taxon>
        <taxon>Fabales</taxon>
        <taxon>Fabaceae</taxon>
        <taxon>Papilionoideae</taxon>
        <taxon>50 kb inversion clade</taxon>
        <taxon>dalbergioids sensu lato</taxon>
        <taxon>Dalbergieae</taxon>
        <taxon>Pterocarpus clade</taxon>
        <taxon>Arachis</taxon>
    </lineage>
</organism>
<reference evidence="2" key="2">
    <citation type="submission" date="2025-08" db="UniProtKB">
        <authorList>
            <consortium name="RefSeq"/>
        </authorList>
    </citation>
    <scope>IDENTIFICATION</scope>
    <source>
        <tissue evidence="2">Whole plant</tissue>
    </source>
</reference>
<evidence type="ECO:0000313" key="1">
    <source>
        <dbReference type="Proteomes" id="UP000515211"/>
    </source>
</evidence>
<name>A0A9C6WL90_ARADU</name>
<dbReference type="GeneID" id="107460531"/>
<gene>
    <name evidence="2" type="primary">LOC107460531</name>
</gene>
<dbReference type="KEGG" id="adu:107460531"/>
<sequence length="116" mass="13109">MGAMDQQTKIGDLYRPKISDCNGTLEHHLPPNGEEGDQSVAVKSVFERQRRLYGFIPRANSHSLWIDQFPISDLADRVSQYPGDMGLTRRTGVEGMGNLFRLLLLDYCVLVVLLRC</sequence>
<accession>A0A9C6WL90</accession>
<keyword evidence="1" id="KW-1185">Reference proteome</keyword>